<evidence type="ECO:0000256" key="3">
    <source>
        <dbReference type="ARBA" id="ARBA00022617"/>
    </source>
</evidence>
<dbReference type="InterPro" id="IPR036396">
    <property type="entry name" value="Cyt_P450_sf"/>
</dbReference>
<evidence type="ECO:0000256" key="1">
    <source>
        <dbReference type="ARBA" id="ARBA00001971"/>
    </source>
</evidence>
<evidence type="ECO:0000256" key="5">
    <source>
        <dbReference type="ARBA" id="ARBA00023002"/>
    </source>
</evidence>
<comment type="similarity">
    <text evidence="2">Belongs to the cytochrome P450 family.</text>
</comment>
<comment type="caution">
    <text evidence="9">The sequence shown here is derived from an EMBL/GenBank/DDBJ whole genome shotgun (WGS) entry which is preliminary data.</text>
</comment>
<proteinExistence type="inferred from homology"/>
<sequence length="518" mass="59669">MAITILTSILGILLLRLIYEYQRDRKLPPGPRRLPFIGNIHQAPQILPWRTFHEWSKKYGPIMSVQFGRQTIILVANATIARELLDKRGSIYSDRPRMVMANENLTKGMHLLLRSYDERYRLHQRMEAPVLSPRASSTYYPIQDLESKQLLYDFLSSNNFFKHFERYSASLVYTLTYGFRLETGEEQEMKSAREVMHNFGLAARPGTWIVDAIPALNTLPMCISPWKQTAEKFFQLEAGQHMRNMTVAKENKVWNWTKEFVVSKQAEDMSPLELAYDMGILADAGLETTSGVMQIFTLALLSYPGFIKTAQEELDRVVGPDRLPTLSDRENLPYMAAVVEETLRWRSMAPGGVPHATLKEDTFMGYRIPKGTMVMALHWSMSFDERHFENPLEFHPERWIGRKPDDGCFTNFFGYGRRVCTGRHIARNSLFLLMSRILWAYNVQPGTGPDGKPKKVDDMAFGSGFVSVPLPFEAVFKPRSEHARMVIEREWESTEKNLEILMNSIKEHQKSIGLEPRA</sequence>
<dbReference type="PRINTS" id="PR00463">
    <property type="entry name" value="EP450I"/>
</dbReference>
<dbReference type="AlphaFoldDB" id="A0A5M3Z7A3"/>
<evidence type="ECO:0000256" key="4">
    <source>
        <dbReference type="ARBA" id="ARBA00022723"/>
    </source>
</evidence>
<evidence type="ECO:0000256" key="7">
    <source>
        <dbReference type="ARBA" id="ARBA00023033"/>
    </source>
</evidence>
<dbReference type="Pfam" id="PF00067">
    <property type="entry name" value="p450"/>
    <property type="match status" value="1"/>
</dbReference>
<evidence type="ECO:0000256" key="2">
    <source>
        <dbReference type="ARBA" id="ARBA00010617"/>
    </source>
</evidence>
<dbReference type="EMBL" id="BLJY01000014">
    <property type="protein sequence ID" value="GFF21370.1"/>
    <property type="molecule type" value="Genomic_DNA"/>
</dbReference>
<dbReference type="OrthoDB" id="1470350at2759"/>
<dbReference type="InterPro" id="IPR002401">
    <property type="entry name" value="Cyt_P450_E_grp-I"/>
</dbReference>
<dbReference type="InterPro" id="IPR001128">
    <property type="entry name" value="Cyt_P450"/>
</dbReference>
<reference evidence="9 10" key="1">
    <citation type="submission" date="2020-01" db="EMBL/GenBank/DDBJ databases">
        <title>Aspergillus terreus IFO 6365 whole genome shotgun sequence.</title>
        <authorList>
            <person name="Kanamasa S."/>
            <person name="Takahashi H."/>
        </authorList>
    </citation>
    <scope>NUCLEOTIDE SEQUENCE [LARGE SCALE GENOMIC DNA]</scope>
    <source>
        <strain evidence="9 10">IFO 6365</strain>
    </source>
</reference>
<keyword evidence="10" id="KW-1185">Reference proteome</keyword>
<evidence type="ECO:0000313" key="10">
    <source>
        <dbReference type="Proteomes" id="UP000452235"/>
    </source>
</evidence>
<dbReference type="VEuPathDB" id="FungiDB:ATEG_07324"/>
<gene>
    <name evidence="9" type="ORF">ATEIFO6365_0014030200</name>
</gene>
<dbReference type="InterPro" id="IPR050364">
    <property type="entry name" value="Cytochrome_P450_fung"/>
</dbReference>
<dbReference type="PRINTS" id="PR00385">
    <property type="entry name" value="P450"/>
</dbReference>
<dbReference type="Proteomes" id="UP000452235">
    <property type="component" value="Unassembled WGS sequence"/>
</dbReference>
<dbReference type="GO" id="GO:0004497">
    <property type="term" value="F:monooxygenase activity"/>
    <property type="evidence" value="ECO:0007669"/>
    <property type="project" value="UniProtKB-KW"/>
</dbReference>
<keyword evidence="5" id="KW-0560">Oxidoreductase</keyword>
<keyword evidence="4 8" id="KW-0479">Metal-binding</keyword>
<dbReference type="CDD" id="cd11065">
    <property type="entry name" value="CYP64-like"/>
    <property type="match status" value="1"/>
</dbReference>
<evidence type="ECO:0000313" key="9">
    <source>
        <dbReference type="EMBL" id="GFF21370.1"/>
    </source>
</evidence>
<dbReference type="PANTHER" id="PTHR46300:SF1">
    <property type="entry name" value="P450, PUTATIVE (EUROFUNG)-RELATED"/>
    <property type="match status" value="1"/>
</dbReference>
<dbReference type="GO" id="GO:0005506">
    <property type="term" value="F:iron ion binding"/>
    <property type="evidence" value="ECO:0007669"/>
    <property type="project" value="InterPro"/>
</dbReference>
<keyword evidence="7" id="KW-0503">Monooxygenase</keyword>
<protein>
    <submittedName>
        <fullName evidence="9">Cytochrome P450 oxidoreductase</fullName>
    </submittedName>
</protein>
<comment type="cofactor">
    <cofactor evidence="1 8">
        <name>heme</name>
        <dbReference type="ChEBI" id="CHEBI:30413"/>
    </cofactor>
</comment>
<accession>A0A5M3Z7A3</accession>
<dbReference type="GO" id="GO:0016705">
    <property type="term" value="F:oxidoreductase activity, acting on paired donors, with incorporation or reduction of molecular oxygen"/>
    <property type="evidence" value="ECO:0007669"/>
    <property type="project" value="InterPro"/>
</dbReference>
<dbReference type="PANTHER" id="PTHR46300">
    <property type="entry name" value="P450, PUTATIVE (EUROFUNG)-RELATED-RELATED"/>
    <property type="match status" value="1"/>
</dbReference>
<feature type="binding site" description="axial binding residue" evidence="8">
    <location>
        <position position="420"/>
    </location>
    <ligand>
        <name>heme</name>
        <dbReference type="ChEBI" id="CHEBI:30413"/>
    </ligand>
    <ligandPart>
        <name>Fe</name>
        <dbReference type="ChEBI" id="CHEBI:18248"/>
    </ligandPart>
</feature>
<name>A0A5M3Z7A3_ASPTE</name>
<dbReference type="GO" id="GO:0020037">
    <property type="term" value="F:heme binding"/>
    <property type="evidence" value="ECO:0007669"/>
    <property type="project" value="InterPro"/>
</dbReference>
<keyword evidence="6 8" id="KW-0408">Iron</keyword>
<evidence type="ECO:0000256" key="6">
    <source>
        <dbReference type="ARBA" id="ARBA00023004"/>
    </source>
</evidence>
<dbReference type="Gene3D" id="1.10.630.10">
    <property type="entry name" value="Cytochrome P450"/>
    <property type="match status" value="1"/>
</dbReference>
<evidence type="ECO:0000256" key="8">
    <source>
        <dbReference type="PIRSR" id="PIRSR602401-1"/>
    </source>
</evidence>
<organism evidence="9 10">
    <name type="scientific">Aspergillus terreus</name>
    <dbReference type="NCBI Taxonomy" id="33178"/>
    <lineage>
        <taxon>Eukaryota</taxon>
        <taxon>Fungi</taxon>
        <taxon>Dikarya</taxon>
        <taxon>Ascomycota</taxon>
        <taxon>Pezizomycotina</taxon>
        <taxon>Eurotiomycetes</taxon>
        <taxon>Eurotiomycetidae</taxon>
        <taxon>Eurotiales</taxon>
        <taxon>Aspergillaceae</taxon>
        <taxon>Aspergillus</taxon>
        <taxon>Aspergillus subgen. Circumdati</taxon>
    </lineage>
</organism>
<keyword evidence="3 8" id="KW-0349">Heme</keyword>
<dbReference type="SUPFAM" id="SSF48264">
    <property type="entry name" value="Cytochrome P450"/>
    <property type="match status" value="1"/>
</dbReference>